<protein>
    <recommendedName>
        <fullName evidence="6">Ethylene insensitive 3-like DNA-binding domain-containing protein</fullName>
    </recommendedName>
</protein>
<feature type="region of interest" description="Disordered" evidence="5">
    <location>
        <begin position="1"/>
        <end position="31"/>
    </location>
</feature>
<dbReference type="AlphaFoldDB" id="A0AAF0WNW2"/>
<evidence type="ECO:0000256" key="2">
    <source>
        <dbReference type="ARBA" id="ARBA00009416"/>
    </source>
</evidence>
<feature type="domain" description="Ethylene insensitive 3-like DNA-binding" evidence="6">
    <location>
        <begin position="33"/>
        <end position="257"/>
    </location>
</feature>
<keyword evidence="8" id="KW-1185">Reference proteome</keyword>
<accession>A0AAF0WNW2</accession>
<proteinExistence type="inferred from homology"/>
<evidence type="ECO:0000256" key="3">
    <source>
        <dbReference type="ARBA" id="ARBA00022745"/>
    </source>
</evidence>
<dbReference type="Proteomes" id="UP000077755">
    <property type="component" value="Chromosome 3"/>
</dbReference>
<dbReference type="PANTHER" id="PTHR33305:SF29">
    <property type="entry name" value="ETHYLENE INSENSITIVE 3-LIKE 5 PROTEIN"/>
    <property type="match status" value="1"/>
</dbReference>
<dbReference type="SUPFAM" id="SSF116768">
    <property type="entry name" value="DNA-binding domain of EIN3-like"/>
    <property type="match status" value="1"/>
</dbReference>
<evidence type="ECO:0000313" key="8">
    <source>
        <dbReference type="Proteomes" id="UP000077755"/>
    </source>
</evidence>
<dbReference type="EMBL" id="CP093345">
    <property type="protein sequence ID" value="WOG91733.1"/>
    <property type="molecule type" value="Genomic_DNA"/>
</dbReference>
<dbReference type="PANTHER" id="PTHR33305">
    <property type="entry name" value="ETHYLENE INSENSITIVE 3-LIKE 2 PROTEIN"/>
    <property type="match status" value="1"/>
</dbReference>
<keyword evidence="4" id="KW-0539">Nucleus</keyword>
<dbReference type="Gene3D" id="1.10.3180.10">
    <property type="entry name" value="DNA-binding domain of EIN3-like"/>
    <property type="match status" value="1"/>
</dbReference>
<sequence>MVEIYEDNDVESPIEVITEEEEEEEEEEDISYNDLKDRMWKDRVRMQKLKAKRDEPESSESRLELLRRKKMSRSQDAVLKYMVKIMEVCKAQGFVYGIVTEKGKPITGSSDSLRHYHFLAPIIKQATEMDSTSSMYLLQDLQDSTLGSLISALMQHCIPPQRRFPLERGLAPPWWPTGNELWWGDQGSVSQEQGAPPYKKPHDLKKTWKVSVLAAIIKHMSLNLDRTRRLVKQSKCLQNKMTSKETTSLSKVINQEEALVKLTQNSLNLSDAPVQSHVGNLDSTNYLHNNQKRKCKFGPESLAKKLYSCQNYECPQNELATGFTNKNSRSDHESTCVHAPTNDSPKNLEIFTSNTPTGILHPPTDSEAVQHVRVEANVVNDNEWMNMAIERDKEEDLDAQERQASSSSVEDYRHYWGENVFEEVQLEEIYGIHRERMDLNVTPTYRGVLSEQGATSIWDLGYESPEEH</sequence>
<comment type="similarity">
    <text evidence="2">Belongs to the EIN3 family.</text>
</comment>
<evidence type="ECO:0000313" key="7">
    <source>
        <dbReference type="EMBL" id="WOG91733.1"/>
    </source>
</evidence>
<dbReference type="GO" id="GO:0003677">
    <property type="term" value="F:DNA binding"/>
    <property type="evidence" value="ECO:0007669"/>
    <property type="project" value="TreeGrafter"/>
</dbReference>
<gene>
    <name evidence="7" type="ORF">DCAR_0310983</name>
</gene>
<evidence type="ECO:0000256" key="4">
    <source>
        <dbReference type="ARBA" id="ARBA00023242"/>
    </source>
</evidence>
<dbReference type="InterPro" id="IPR006957">
    <property type="entry name" value="EIN3"/>
</dbReference>
<reference evidence="7" key="1">
    <citation type="journal article" date="2016" name="Nat. Genet.">
        <title>A high-quality carrot genome assembly provides new insights into carotenoid accumulation and asterid genome evolution.</title>
        <authorList>
            <person name="Iorizzo M."/>
            <person name="Ellison S."/>
            <person name="Senalik D."/>
            <person name="Zeng P."/>
            <person name="Satapoomin P."/>
            <person name="Huang J."/>
            <person name="Bowman M."/>
            <person name="Iovene M."/>
            <person name="Sanseverino W."/>
            <person name="Cavagnaro P."/>
            <person name="Yildiz M."/>
            <person name="Macko-Podgorni A."/>
            <person name="Moranska E."/>
            <person name="Grzebelus E."/>
            <person name="Grzebelus D."/>
            <person name="Ashrafi H."/>
            <person name="Zheng Z."/>
            <person name="Cheng S."/>
            <person name="Spooner D."/>
            <person name="Van Deynze A."/>
            <person name="Simon P."/>
        </authorList>
    </citation>
    <scope>NUCLEOTIDE SEQUENCE</scope>
    <source>
        <tissue evidence="7">Leaf</tissue>
    </source>
</reference>
<dbReference type="GO" id="GO:0005634">
    <property type="term" value="C:nucleus"/>
    <property type="evidence" value="ECO:0007669"/>
    <property type="project" value="UniProtKB-SubCell"/>
</dbReference>
<dbReference type="InterPro" id="IPR023278">
    <property type="entry name" value="Ethylene_insens-like_DNA-bd"/>
</dbReference>
<dbReference type="FunFam" id="1.10.3180.10:FF:000001">
    <property type="entry name" value="Ethylene insensitive 3-like 1"/>
    <property type="match status" value="1"/>
</dbReference>
<dbReference type="GO" id="GO:0003700">
    <property type="term" value="F:DNA-binding transcription factor activity"/>
    <property type="evidence" value="ECO:0007669"/>
    <property type="project" value="InterPro"/>
</dbReference>
<evidence type="ECO:0000256" key="5">
    <source>
        <dbReference type="SAM" id="MobiDB-lite"/>
    </source>
</evidence>
<evidence type="ECO:0000256" key="1">
    <source>
        <dbReference type="ARBA" id="ARBA00004123"/>
    </source>
</evidence>
<dbReference type="InterPro" id="IPR047091">
    <property type="entry name" value="EIN3-like_DNA-bd"/>
</dbReference>
<keyword evidence="3" id="KW-0936">Ethylene signaling pathway</keyword>
<evidence type="ECO:0000259" key="6">
    <source>
        <dbReference type="Pfam" id="PF04873"/>
    </source>
</evidence>
<organism evidence="7 8">
    <name type="scientific">Daucus carota subsp. sativus</name>
    <name type="common">Carrot</name>
    <dbReference type="NCBI Taxonomy" id="79200"/>
    <lineage>
        <taxon>Eukaryota</taxon>
        <taxon>Viridiplantae</taxon>
        <taxon>Streptophyta</taxon>
        <taxon>Embryophyta</taxon>
        <taxon>Tracheophyta</taxon>
        <taxon>Spermatophyta</taxon>
        <taxon>Magnoliopsida</taxon>
        <taxon>eudicotyledons</taxon>
        <taxon>Gunneridae</taxon>
        <taxon>Pentapetalae</taxon>
        <taxon>asterids</taxon>
        <taxon>campanulids</taxon>
        <taxon>Apiales</taxon>
        <taxon>Apiaceae</taxon>
        <taxon>Apioideae</taxon>
        <taxon>Scandiceae</taxon>
        <taxon>Daucinae</taxon>
        <taxon>Daucus</taxon>
        <taxon>Daucus sect. Daucus</taxon>
    </lineage>
</organism>
<reference evidence="7" key="2">
    <citation type="submission" date="2022-03" db="EMBL/GenBank/DDBJ databases">
        <title>Draft title - Genomic analysis of global carrot germplasm unveils the trajectory of domestication and the origin of high carotenoid orange carrot.</title>
        <authorList>
            <person name="Iorizzo M."/>
            <person name="Ellison S."/>
            <person name="Senalik D."/>
            <person name="Macko-Podgorni A."/>
            <person name="Grzebelus D."/>
            <person name="Bostan H."/>
            <person name="Rolling W."/>
            <person name="Curaba J."/>
            <person name="Simon P."/>
        </authorList>
    </citation>
    <scope>NUCLEOTIDE SEQUENCE</scope>
    <source>
        <tissue evidence="7">Leaf</tissue>
    </source>
</reference>
<comment type="subcellular location">
    <subcellularLocation>
        <location evidence="1">Nucleus</location>
    </subcellularLocation>
</comment>
<dbReference type="GO" id="GO:0009873">
    <property type="term" value="P:ethylene-activated signaling pathway"/>
    <property type="evidence" value="ECO:0007669"/>
    <property type="project" value="UniProtKB-KW"/>
</dbReference>
<name>A0AAF0WNW2_DAUCS</name>
<dbReference type="Pfam" id="PF04873">
    <property type="entry name" value="EIN3_DNA-bd"/>
    <property type="match status" value="1"/>
</dbReference>